<dbReference type="OrthoDB" id="5868434at2759"/>
<feature type="region of interest" description="Disordered" evidence="1">
    <location>
        <begin position="303"/>
        <end position="328"/>
    </location>
</feature>
<evidence type="ECO:0000313" key="2">
    <source>
        <dbReference type="EMBL" id="GBG25745.1"/>
    </source>
</evidence>
<accession>A0A2R5G5C8</accession>
<evidence type="ECO:0008006" key="4">
    <source>
        <dbReference type="Google" id="ProtNLM"/>
    </source>
</evidence>
<dbReference type="InParanoid" id="A0A2R5G5C8"/>
<comment type="caution">
    <text evidence="2">The sequence shown here is derived from an EMBL/GenBank/DDBJ whole genome shotgun (WGS) entry which is preliminary data.</text>
</comment>
<protein>
    <recommendedName>
        <fullName evidence="4">PDZ domain-containing protein</fullName>
    </recommendedName>
</protein>
<dbReference type="AlphaFoldDB" id="A0A2R5G5C8"/>
<dbReference type="SUPFAM" id="SSF50156">
    <property type="entry name" value="PDZ domain-like"/>
    <property type="match status" value="1"/>
</dbReference>
<feature type="compositionally biased region" description="Acidic residues" evidence="1">
    <location>
        <begin position="380"/>
        <end position="392"/>
    </location>
</feature>
<name>A0A2R5G5C8_9STRA</name>
<evidence type="ECO:0000313" key="3">
    <source>
        <dbReference type="Proteomes" id="UP000241890"/>
    </source>
</evidence>
<feature type="compositionally biased region" description="Basic and acidic residues" evidence="1">
    <location>
        <begin position="393"/>
        <end position="402"/>
    </location>
</feature>
<dbReference type="InterPro" id="IPR036034">
    <property type="entry name" value="PDZ_sf"/>
</dbReference>
<feature type="region of interest" description="Disordered" evidence="1">
    <location>
        <begin position="1"/>
        <end position="36"/>
    </location>
</feature>
<organism evidence="2 3">
    <name type="scientific">Hondaea fermentalgiana</name>
    <dbReference type="NCBI Taxonomy" id="2315210"/>
    <lineage>
        <taxon>Eukaryota</taxon>
        <taxon>Sar</taxon>
        <taxon>Stramenopiles</taxon>
        <taxon>Bigyra</taxon>
        <taxon>Labyrinthulomycetes</taxon>
        <taxon>Thraustochytrida</taxon>
        <taxon>Thraustochytriidae</taxon>
        <taxon>Hondaea</taxon>
    </lineage>
</organism>
<dbReference type="Proteomes" id="UP000241890">
    <property type="component" value="Unassembled WGS sequence"/>
</dbReference>
<sequence length="425" mass="47084">METTRLTYSSDEEDEGARRLKRQQQQQQPPSMQRNDEEFQVINKPLTQMSLKTQIQVASLIKREPLMQACGKVIRVEFDRGPLGLQLADVGPRVLVTALEDCPDGSPGQARRSGLVEVGHQVVAIAGRSCLNLTMKELLRLISIASRPMTVDFQPLIIPKFPSKDSETIFSRLGDDGELEVRGEPYEVEFPQKFLGLNIGHVRGLVVVSQFMNGGDSEVLRPISLGDRLLEVKSRRKVSGDDSASASFEDLSDSGAQQWKVHDCRQLDFAQIAAIVRDAGRPVRIVFEPTEIVRRLVKRHSLRSKQSSTGSGSMWGIRPRGKPKCPSCRVRGPTGANFCWKCGYRITRAEEESEAPQDADLIGQFEDEDVKDNESRSENSNDDDDDDSVDEKDDAKGSDSHDALPAAGTTARNDQDEAGSLLDFS</sequence>
<evidence type="ECO:0000256" key="1">
    <source>
        <dbReference type="SAM" id="MobiDB-lite"/>
    </source>
</evidence>
<dbReference type="EMBL" id="BEYU01000015">
    <property type="protein sequence ID" value="GBG25745.1"/>
    <property type="molecule type" value="Genomic_DNA"/>
</dbReference>
<feature type="region of interest" description="Disordered" evidence="1">
    <location>
        <begin position="350"/>
        <end position="425"/>
    </location>
</feature>
<keyword evidence="3" id="KW-1185">Reference proteome</keyword>
<gene>
    <name evidence="2" type="ORF">FCC1311_019642</name>
</gene>
<proteinExistence type="predicted"/>
<reference evidence="2 3" key="1">
    <citation type="submission" date="2017-12" db="EMBL/GenBank/DDBJ databases">
        <title>Sequencing, de novo assembly and annotation of complete genome of a new Thraustochytrid species, strain FCC1311.</title>
        <authorList>
            <person name="Sedici K."/>
            <person name="Godart F."/>
            <person name="Aiese Cigliano R."/>
            <person name="Sanseverino W."/>
            <person name="Barakat M."/>
            <person name="Ortet P."/>
            <person name="Marechal E."/>
            <person name="Cagnac O."/>
            <person name="Amato A."/>
        </authorList>
    </citation>
    <scope>NUCLEOTIDE SEQUENCE [LARGE SCALE GENOMIC DNA]</scope>
</reference>